<name>A0A9N9J4M6_9GLOM</name>
<feature type="compositionally biased region" description="Basic and acidic residues" evidence="1">
    <location>
        <begin position="43"/>
        <end position="56"/>
    </location>
</feature>
<keyword evidence="3" id="KW-1185">Reference proteome</keyword>
<feature type="non-terminal residue" evidence="2">
    <location>
        <position position="1"/>
    </location>
</feature>
<proteinExistence type="predicted"/>
<dbReference type="AlphaFoldDB" id="A0A9N9J4M6"/>
<reference evidence="2" key="1">
    <citation type="submission" date="2021-06" db="EMBL/GenBank/DDBJ databases">
        <authorList>
            <person name="Kallberg Y."/>
            <person name="Tangrot J."/>
            <person name="Rosling A."/>
        </authorList>
    </citation>
    <scope>NUCLEOTIDE SEQUENCE</scope>
    <source>
        <strain evidence="2">IN212</strain>
    </source>
</reference>
<protein>
    <submittedName>
        <fullName evidence="2">554_t:CDS:1</fullName>
    </submittedName>
</protein>
<feature type="compositionally biased region" description="Low complexity" evidence="1">
    <location>
        <begin position="57"/>
        <end position="86"/>
    </location>
</feature>
<sequence>RNPLFGKVVVDVVCLLIKDELFSSDDSVEDEFSSDKDYFIEDFSEESKKSSNRESNEQSNETSNEYSNETSNETSNKISNSGPTAV</sequence>
<organism evidence="2 3">
    <name type="scientific">Racocetra fulgida</name>
    <dbReference type="NCBI Taxonomy" id="60492"/>
    <lineage>
        <taxon>Eukaryota</taxon>
        <taxon>Fungi</taxon>
        <taxon>Fungi incertae sedis</taxon>
        <taxon>Mucoromycota</taxon>
        <taxon>Glomeromycotina</taxon>
        <taxon>Glomeromycetes</taxon>
        <taxon>Diversisporales</taxon>
        <taxon>Gigasporaceae</taxon>
        <taxon>Racocetra</taxon>
    </lineage>
</organism>
<feature type="region of interest" description="Disordered" evidence="1">
    <location>
        <begin position="43"/>
        <end position="86"/>
    </location>
</feature>
<evidence type="ECO:0000256" key="1">
    <source>
        <dbReference type="SAM" id="MobiDB-lite"/>
    </source>
</evidence>
<dbReference type="Proteomes" id="UP000789396">
    <property type="component" value="Unassembled WGS sequence"/>
</dbReference>
<evidence type="ECO:0000313" key="3">
    <source>
        <dbReference type="Proteomes" id="UP000789396"/>
    </source>
</evidence>
<dbReference type="EMBL" id="CAJVPZ010043051">
    <property type="protein sequence ID" value="CAG8764934.1"/>
    <property type="molecule type" value="Genomic_DNA"/>
</dbReference>
<gene>
    <name evidence="2" type="ORF">RFULGI_LOCUS14604</name>
</gene>
<comment type="caution">
    <text evidence="2">The sequence shown here is derived from an EMBL/GenBank/DDBJ whole genome shotgun (WGS) entry which is preliminary data.</text>
</comment>
<evidence type="ECO:0000313" key="2">
    <source>
        <dbReference type="EMBL" id="CAG8764934.1"/>
    </source>
</evidence>
<accession>A0A9N9J4M6</accession>